<reference evidence="1 2" key="1">
    <citation type="submission" date="2017-09" db="EMBL/GenBank/DDBJ databases">
        <title>WGS assembly of Aquilegia coerulea Goldsmith.</title>
        <authorList>
            <person name="Hodges S."/>
            <person name="Kramer E."/>
            <person name="Nordborg M."/>
            <person name="Tomkins J."/>
            <person name="Borevitz J."/>
            <person name="Derieg N."/>
            <person name="Yan J."/>
            <person name="Mihaltcheva S."/>
            <person name="Hayes R.D."/>
            <person name="Rokhsar D."/>
        </authorList>
    </citation>
    <scope>NUCLEOTIDE SEQUENCE [LARGE SCALE GENOMIC DNA]</scope>
    <source>
        <strain evidence="2">cv. Goldsmith</strain>
    </source>
</reference>
<dbReference type="EMBL" id="KZ305103">
    <property type="protein sequence ID" value="PIA26877.1"/>
    <property type="molecule type" value="Genomic_DNA"/>
</dbReference>
<keyword evidence="2" id="KW-1185">Reference proteome</keyword>
<proteinExistence type="predicted"/>
<organism evidence="1 2">
    <name type="scientific">Aquilegia coerulea</name>
    <name type="common">Rocky mountain columbine</name>
    <dbReference type="NCBI Taxonomy" id="218851"/>
    <lineage>
        <taxon>Eukaryota</taxon>
        <taxon>Viridiplantae</taxon>
        <taxon>Streptophyta</taxon>
        <taxon>Embryophyta</taxon>
        <taxon>Tracheophyta</taxon>
        <taxon>Spermatophyta</taxon>
        <taxon>Magnoliopsida</taxon>
        <taxon>Ranunculales</taxon>
        <taxon>Ranunculaceae</taxon>
        <taxon>Thalictroideae</taxon>
        <taxon>Aquilegia</taxon>
    </lineage>
</organism>
<evidence type="ECO:0000313" key="2">
    <source>
        <dbReference type="Proteomes" id="UP000230069"/>
    </source>
</evidence>
<gene>
    <name evidence="1" type="ORF">AQUCO_08600029v1</name>
</gene>
<evidence type="ECO:0000313" key="1">
    <source>
        <dbReference type="EMBL" id="PIA26877.1"/>
    </source>
</evidence>
<name>A0A2G5C7W6_AQUCA</name>
<dbReference type="Proteomes" id="UP000230069">
    <property type="component" value="Unassembled WGS sequence"/>
</dbReference>
<dbReference type="InParanoid" id="A0A2G5C7W6"/>
<accession>A0A2G5C7W6</accession>
<protein>
    <submittedName>
        <fullName evidence="1">Uncharacterized protein</fullName>
    </submittedName>
</protein>
<sequence length="119" mass="13801">MGLPKETPSVKTTMLLNEGLGQKILRSRCVPSWQTMTNWMVREQGSRSNFLSPAMQWGSLKTLNISRCREQCRWHLNLGSTTLFRLRFLFLSLYFLTFANKIITPPTVQHTRLKTQNPS</sequence>
<dbReference type="AlphaFoldDB" id="A0A2G5C7W6"/>